<dbReference type="Proteomes" id="UP000492821">
    <property type="component" value="Unassembled WGS sequence"/>
</dbReference>
<proteinExistence type="predicted"/>
<accession>A0A7E4W6U3</accession>
<dbReference type="WBParaSite" id="Pan_g7321.t1">
    <property type="protein sequence ID" value="Pan_g7321.t1"/>
    <property type="gene ID" value="Pan_g7321"/>
</dbReference>
<sequence length="212" mass="24332">MGAIPKPILAVQPRIRPDRFSKCASRLASSTVYLIPKGGDPYERFPPGESRPDWVAPQFFCMFRRRSRFSKLLVALTRHDDLNTTKVISKPVRTSNFPLAKSNASHQFASDCNCWWCQHRDSAIQRIAFLQVALLSIYFDGTTIPLFAKSRFWRHPTGALSSGKTYPCQHRRLTVFAVPITSSIDVYYQLRHAHIWPRNESVQKIVILRVDT</sequence>
<protein>
    <submittedName>
        <fullName evidence="2">Uncharacterized protein</fullName>
    </submittedName>
</protein>
<evidence type="ECO:0000313" key="2">
    <source>
        <dbReference type="WBParaSite" id="Pan_g7321.t1"/>
    </source>
</evidence>
<reference evidence="1" key="1">
    <citation type="journal article" date="2013" name="Genetics">
        <title>The draft genome and transcriptome of Panagrellus redivivus are shaped by the harsh demands of a free-living lifestyle.</title>
        <authorList>
            <person name="Srinivasan J."/>
            <person name="Dillman A.R."/>
            <person name="Macchietto M.G."/>
            <person name="Heikkinen L."/>
            <person name="Lakso M."/>
            <person name="Fracchia K.M."/>
            <person name="Antoshechkin I."/>
            <person name="Mortazavi A."/>
            <person name="Wong G."/>
            <person name="Sternberg P.W."/>
        </authorList>
    </citation>
    <scope>NUCLEOTIDE SEQUENCE [LARGE SCALE GENOMIC DNA]</scope>
    <source>
        <strain evidence="1">MT8872</strain>
    </source>
</reference>
<reference evidence="2" key="2">
    <citation type="submission" date="2020-10" db="UniProtKB">
        <authorList>
            <consortium name="WormBaseParasite"/>
        </authorList>
    </citation>
    <scope>IDENTIFICATION</scope>
</reference>
<evidence type="ECO:0000313" key="1">
    <source>
        <dbReference type="Proteomes" id="UP000492821"/>
    </source>
</evidence>
<dbReference type="AlphaFoldDB" id="A0A7E4W6U3"/>
<name>A0A7E4W6U3_PANRE</name>
<keyword evidence="1" id="KW-1185">Reference proteome</keyword>
<organism evidence="1 2">
    <name type="scientific">Panagrellus redivivus</name>
    <name type="common">Microworm</name>
    <dbReference type="NCBI Taxonomy" id="6233"/>
    <lineage>
        <taxon>Eukaryota</taxon>
        <taxon>Metazoa</taxon>
        <taxon>Ecdysozoa</taxon>
        <taxon>Nematoda</taxon>
        <taxon>Chromadorea</taxon>
        <taxon>Rhabditida</taxon>
        <taxon>Tylenchina</taxon>
        <taxon>Panagrolaimomorpha</taxon>
        <taxon>Panagrolaimoidea</taxon>
        <taxon>Panagrolaimidae</taxon>
        <taxon>Panagrellus</taxon>
    </lineage>
</organism>